<feature type="compositionally biased region" description="Basic and acidic residues" evidence="1">
    <location>
        <begin position="101"/>
        <end position="122"/>
    </location>
</feature>
<evidence type="ECO:0000313" key="4">
    <source>
        <dbReference type="WBParaSite" id="ASIM_0000644701-mRNA-1"/>
    </source>
</evidence>
<organism evidence="4">
    <name type="scientific">Anisakis simplex</name>
    <name type="common">Herring worm</name>
    <dbReference type="NCBI Taxonomy" id="6269"/>
    <lineage>
        <taxon>Eukaryota</taxon>
        <taxon>Metazoa</taxon>
        <taxon>Ecdysozoa</taxon>
        <taxon>Nematoda</taxon>
        <taxon>Chromadorea</taxon>
        <taxon>Rhabditida</taxon>
        <taxon>Spirurina</taxon>
        <taxon>Ascaridomorpha</taxon>
        <taxon>Ascaridoidea</taxon>
        <taxon>Anisakidae</taxon>
        <taxon>Anisakis</taxon>
        <taxon>Anisakis simplex complex</taxon>
    </lineage>
</organism>
<dbReference type="Proteomes" id="UP000267096">
    <property type="component" value="Unassembled WGS sequence"/>
</dbReference>
<dbReference type="InterPro" id="IPR012677">
    <property type="entry name" value="Nucleotide-bd_a/b_plait_sf"/>
</dbReference>
<reference evidence="4" key="1">
    <citation type="submission" date="2017-02" db="UniProtKB">
        <authorList>
            <consortium name="WormBaseParasite"/>
        </authorList>
    </citation>
    <scope>IDENTIFICATION</scope>
</reference>
<reference evidence="2 3" key="2">
    <citation type="submission" date="2018-11" db="EMBL/GenBank/DDBJ databases">
        <authorList>
            <consortium name="Pathogen Informatics"/>
        </authorList>
    </citation>
    <scope>NUCLEOTIDE SEQUENCE [LARGE SCALE GENOMIC DNA]</scope>
</reference>
<dbReference type="Gene3D" id="3.30.70.330">
    <property type="match status" value="1"/>
</dbReference>
<evidence type="ECO:0000256" key="1">
    <source>
        <dbReference type="SAM" id="MobiDB-lite"/>
    </source>
</evidence>
<dbReference type="OrthoDB" id="439639at2759"/>
<feature type="region of interest" description="Disordered" evidence="1">
    <location>
        <begin position="39"/>
        <end position="122"/>
    </location>
</feature>
<feature type="compositionally biased region" description="Basic and acidic residues" evidence="1">
    <location>
        <begin position="39"/>
        <end position="49"/>
    </location>
</feature>
<protein>
    <submittedName>
        <fullName evidence="4">Probable RNA-binding protein 19 (inferred by orthology to a human protein)</fullName>
    </submittedName>
</protein>
<gene>
    <name evidence="2" type="ORF">ASIM_LOCUS6227</name>
</gene>
<keyword evidence="3" id="KW-1185">Reference proteome</keyword>
<sequence length="135" mass="15480">MDNSNEAKMAFKALAYSRFRSQPLYLEWAPFDVFASRRKDDEMVDEKSSNEAVVSNEGRKTESVENTEEAVQDESMTTSQRGSSLSADEKKKLRRSKKHRQLDTDEVTVKQEESEESRVEESKIAQLPGYLSVFC</sequence>
<accession>A0A0M3JFP3</accession>
<evidence type="ECO:0000313" key="3">
    <source>
        <dbReference type="Proteomes" id="UP000267096"/>
    </source>
</evidence>
<evidence type="ECO:0000313" key="2">
    <source>
        <dbReference type="EMBL" id="VDK26716.1"/>
    </source>
</evidence>
<name>A0A0M3JFP3_ANISI</name>
<dbReference type="WBParaSite" id="ASIM_0000644701-mRNA-1">
    <property type="protein sequence ID" value="ASIM_0000644701-mRNA-1"/>
    <property type="gene ID" value="ASIM_0000644701"/>
</dbReference>
<proteinExistence type="predicted"/>
<dbReference type="AlphaFoldDB" id="A0A0M3JFP3"/>
<dbReference type="EMBL" id="UYRR01013257">
    <property type="protein sequence ID" value="VDK26716.1"/>
    <property type="molecule type" value="Genomic_DNA"/>
</dbReference>
<feature type="compositionally biased region" description="Polar residues" evidence="1">
    <location>
        <begin position="74"/>
        <end position="86"/>
    </location>
</feature>